<organism evidence="3 4">
    <name type="scientific">Rhodotorula mucilaginosa</name>
    <name type="common">Yeast</name>
    <name type="synonym">Rhodotorula rubra</name>
    <dbReference type="NCBI Taxonomy" id="5537"/>
    <lineage>
        <taxon>Eukaryota</taxon>
        <taxon>Fungi</taxon>
        <taxon>Dikarya</taxon>
        <taxon>Basidiomycota</taxon>
        <taxon>Pucciniomycotina</taxon>
        <taxon>Microbotryomycetes</taxon>
        <taxon>Sporidiobolales</taxon>
        <taxon>Sporidiobolaceae</taxon>
        <taxon>Rhodotorula</taxon>
    </lineage>
</organism>
<feature type="compositionally biased region" description="Basic residues" evidence="1">
    <location>
        <begin position="44"/>
        <end position="58"/>
    </location>
</feature>
<dbReference type="EMBL" id="PUHQ01000014">
    <property type="protein sequence ID" value="KAG0664421.1"/>
    <property type="molecule type" value="Genomic_DNA"/>
</dbReference>
<evidence type="ECO:0000256" key="1">
    <source>
        <dbReference type="SAM" id="MobiDB-lite"/>
    </source>
</evidence>
<dbReference type="Proteomes" id="UP000777482">
    <property type="component" value="Unassembled WGS sequence"/>
</dbReference>
<feature type="compositionally biased region" description="Acidic residues" evidence="1">
    <location>
        <begin position="24"/>
        <end position="38"/>
    </location>
</feature>
<feature type="domain" description="F-box" evidence="2">
    <location>
        <begin position="64"/>
        <end position="114"/>
    </location>
</feature>
<protein>
    <recommendedName>
        <fullName evidence="2">F-box domain-containing protein</fullName>
    </recommendedName>
</protein>
<reference evidence="3 4" key="1">
    <citation type="submission" date="2020-11" db="EMBL/GenBank/DDBJ databases">
        <title>Kefir isolates.</title>
        <authorList>
            <person name="Marcisauskas S."/>
            <person name="Kim Y."/>
            <person name="Blasche S."/>
        </authorList>
    </citation>
    <scope>NUCLEOTIDE SEQUENCE [LARGE SCALE GENOMIC DNA]</scope>
    <source>
        <strain evidence="3 4">KR</strain>
    </source>
</reference>
<proteinExistence type="predicted"/>
<dbReference type="InterPro" id="IPR001810">
    <property type="entry name" value="F-box_dom"/>
</dbReference>
<feature type="region of interest" description="Disordered" evidence="1">
    <location>
        <begin position="1"/>
        <end position="58"/>
    </location>
</feature>
<dbReference type="PROSITE" id="PS50181">
    <property type="entry name" value="FBOX"/>
    <property type="match status" value="1"/>
</dbReference>
<keyword evidence="4" id="KW-1185">Reference proteome</keyword>
<evidence type="ECO:0000313" key="4">
    <source>
        <dbReference type="Proteomes" id="UP000777482"/>
    </source>
</evidence>
<gene>
    <name evidence="3" type="ORF">C6P46_001466</name>
</gene>
<accession>A0A9P7B8D0</accession>
<evidence type="ECO:0000313" key="3">
    <source>
        <dbReference type="EMBL" id="KAG0664421.1"/>
    </source>
</evidence>
<sequence length="564" mass="63587">MPRKAATQARTRLAAGADASYGVDSEDEQGFDASESETEEHARPVVKKKKTRRSSVRTTRKGTLSGLLRLPAELITGICEHLDLGTLFHVSRLNKYLWRLLRQTSSLEYLWERARIESGLPELTAAGMNVFEYANLVFGCCQGCGVSTAKVDYLLRVRYCSPCAKTAIWNDKDGPYEGLAWYNLLAPVSDMTSNGRIATSFKFLVSEVEHTRRHLQDMDDGGPVTNKHENDCQHVVCATLGERYTKHELREAWSLHAEQRTQDGGKLMKWQLARGEEHKKELEKIRQRRREAYARPLELHRQASDARFLDVARTRRRFDIKCEYVRLSRDEARQLGITPKPRWVDFQKLPTIQAIIGVTDVQNVYDEPNPTIRDHIDGIVKDLPLAVDKLGAELRDLLRKVIQGLQPRAPALRGILGSDTDTTTQQTSPDTSTDGLLDLAIALFECKFTYCGYVDTFPRILSHACSVGEHLPSQYAYVPSEKAILNLLTLLKVKSMPCDTKSAELDKLGPTWTCLDHPLARVACTWTELLQHMAPHCSAQNVVQESLEAAKDRVFAVHLANSNH</sequence>
<dbReference type="OrthoDB" id="2530202at2759"/>
<name>A0A9P7B8D0_RHOMI</name>
<evidence type="ECO:0000259" key="2">
    <source>
        <dbReference type="PROSITE" id="PS50181"/>
    </source>
</evidence>
<dbReference type="InterPro" id="IPR036047">
    <property type="entry name" value="F-box-like_dom_sf"/>
</dbReference>
<dbReference type="SUPFAM" id="SSF81383">
    <property type="entry name" value="F-box domain"/>
    <property type="match status" value="1"/>
</dbReference>
<dbReference type="AlphaFoldDB" id="A0A9P7B8D0"/>
<comment type="caution">
    <text evidence="3">The sequence shown here is derived from an EMBL/GenBank/DDBJ whole genome shotgun (WGS) entry which is preliminary data.</text>
</comment>